<proteinExistence type="predicted"/>
<dbReference type="EMBL" id="JAKMXF010000320">
    <property type="protein sequence ID" value="KAI6649546.1"/>
    <property type="molecule type" value="Genomic_DNA"/>
</dbReference>
<dbReference type="InterPro" id="IPR011042">
    <property type="entry name" value="6-blade_b-propeller_TolB-like"/>
</dbReference>
<name>A0AAV7JKX4_9METZ</name>
<dbReference type="AlphaFoldDB" id="A0AAV7JKX4"/>
<protein>
    <submittedName>
        <fullName evidence="1">Uncharacterized protein</fullName>
    </submittedName>
</protein>
<dbReference type="Gene3D" id="2.120.10.30">
    <property type="entry name" value="TolB, C-terminal domain"/>
    <property type="match status" value="1"/>
</dbReference>
<keyword evidence="2" id="KW-1185">Reference proteome</keyword>
<comment type="caution">
    <text evidence="1">The sequence shown here is derived from an EMBL/GenBank/DDBJ whole genome shotgun (WGS) entry which is preliminary data.</text>
</comment>
<reference evidence="1 2" key="1">
    <citation type="journal article" date="2023" name="BMC Biol.">
        <title>The compact genome of the sponge Oopsacas minuta (Hexactinellida) is lacking key metazoan core genes.</title>
        <authorList>
            <person name="Santini S."/>
            <person name="Schenkelaars Q."/>
            <person name="Jourda C."/>
            <person name="Duchesne M."/>
            <person name="Belahbib H."/>
            <person name="Rocher C."/>
            <person name="Selva M."/>
            <person name="Riesgo A."/>
            <person name="Vervoort M."/>
            <person name="Leys S.P."/>
            <person name="Kodjabachian L."/>
            <person name="Le Bivic A."/>
            <person name="Borchiellini C."/>
            <person name="Claverie J.M."/>
            <person name="Renard E."/>
        </authorList>
    </citation>
    <scope>NUCLEOTIDE SEQUENCE [LARGE SCALE GENOMIC DNA]</scope>
    <source>
        <strain evidence="1">SPO-2</strain>
    </source>
</reference>
<sequence>MDKFKSEIQICKEEIIRRLVGSYINVTSLQNNVNMLIELSLVEIDYILLEEDIIASEASGVIEYLNYELDMYLEKYQGFLMKNFRSLKRDLYRIKKYTLPSNIHVKWQDSIINVGKMRCIMNPYAMYRDVLVLNLENENDLSHNSPVSCIASDPLALTVFFARNNAVYEKDIITNKIVNSFQNLGRITYICIDSLHFYVLKQNWFYMNPELLKYSRTTGEIVARSGAIGGEDKYFGLALTSRGDLLIGKIISFCVYSNNILKQREVELRISHRIKKSPNIRDIHICKEEVYVLFYGAGYPLQVFDTDGICLRVFNVLCPEIDLFSFVIDLSGNILFSHNQEKRIKIYNQRGQLIHTIDYAENYKFNRTNYSSYCISVLEPFILFSKYLDQFSSI</sequence>
<evidence type="ECO:0000313" key="2">
    <source>
        <dbReference type="Proteomes" id="UP001165289"/>
    </source>
</evidence>
<gene>
    <name evidence="1" type="ORF">LOD99_6712</name>
</gene>
<evidence type="ECO:0000313" key="1">
    <source>
        <dbReference type="EMBL" id="KAI6649546.1"/>
    </source>
</evidence>
<dbReference type="Proteomes" id="UP001165289">
    <property type="component" value="Unassembled WGS sequence"/>
</dbReference>
<organism evidence="1 2">
    <name type="scientific">Oopsacas minuta</name>
    <dbReference type="NCBI Taxonomy" id="111878"/>
    <lineage>
        <taxon>Eukaryota</taxon>
        <taxon>Metazoa</taxon>
        <taxon>Porifera</taxon>
        <taxon>Hexactinellida</taxon>
        <taxon>Hexasterophora</taxon>
        <taxon>Lyssacinosida</taxon>
        <taxon>Leucopsacidae</taxon>
        <taxon>Oopsacas</taxon>
    </lineage>
</organism>
<dbReference type="SUPFAM" id="SSF101898">
    <property type="entry name" value="NHL repeat"/>
    <property type="match status" value="1"/>
</dbReference>
<accession>A0AAV7JKX4</accession>